<keyword evidence="1" id="KW-0812">Transmembrane</keyword>
<gene>
    <name evidence="2" type="ORF">CSSPTR1EN2_LOCUS12786</name>
</gene>
<evidence type="ECO:0000313" key="3">
    <source>
        <dbReference type="Proteomes" id="UP001497512"/>
    </source>
</evidence>
<feature type="transmembrane region" description="Helical" evidence="1">
    <location>
        <begin position="28"/>
        <end position="46"/>
    </location>
</feature>
<keyword evidence="1" id="KW-1133">Transmembrane helix</keyword>
<dbReference type="PANTHER" id="PTHR37744:SF1">
    <property type="entry name" value="STAR LIPID TRANSFER-LIKE PROTEIN"/>
    <property type="match status" value="1"/>
</dbReference>
<accession>A0ABP0U8Z1</accession>
<protein>
    <submittedName>
        <fullName evidence="2">Uncharacterized protein</fullName>
    </submittedName>
</protein>
<reference evidence="2" key="1">
    <citation type="submission" date="2024-02" db="EMBL/GenBank/DDBJ databases">
        <authorList>
            <consortium name="ELIXIR-Norway"/>
            <consortium name="Elixir Norway"/>
        </authorList>
    </citation>
    <scope>NUCLEOTIDE SEQUENCE</scope>
</reference>
<proteinExistence type="predicted"/>
<keyword evidence="1" id="KW-0472">Membrane</keyword>
<dbReference type="EMBL" id="OZ019894">
    <property type="protein sequence ID" value="CAK9215547.1"/>
    <property type="molecule type" value="Genomic_DNA"/>
</dbReference>
<feature type="transmembrane region" description="Helical" evidence="1">
    <location>
        <begin position="58"/>
        <end position="79"/>
    </location>
</feature>
<sequence length="109" mass="11207">MSSDQDSSVVVAVNHHDGNGGSYSSMHTTMWAIFSATQLLGAAVLHKRGDGGPTSMPIRAFSIASLMLGGGACAIGGALHASGIREVQDLVNMGQTIRCALGKPPRKQS</sequence>
<organism evidence="2 3">
    <name type="scientific">Sphagnum troendelagicum</name>
    <dbReference type="NCBI Taxonomy" id="128251"/>
    <lineage>
        <taxon>Eukaryota</taxon>
        <taxon>Viridiplantae</taxon>
        <taxon>Streptophyta</taxon>
        <taxon>Embryophyta</taxon>
        <taxon>Bryophyta</taxon>
        <taxon>Sphagnophytina</taxon>
        <taxon>Sphagnopsida</taxon>
        <taxon>Sphagnales</taxon>
        <taxon>Sphagnaceae</taxon>
        <taxon>Sphagnum</taxon>
    </lineage>
</organism>
<keyword evidence="3" id="KW-1185">Reference proteome</keyword>
<dbReference type="PANTHER" id="PTHR37744">
    <property type="entry name" value="STAR LIPID TRANSFER-LIKE PROTEIN"/>
    <property type="match status" value="1"/>
</dbReference>
<evidence type="ECO:0000256" key="1">
    <source>
        <dbReference type="SAM" id="Phobius"/>
    </source>
</evidence>
<name>A0ABP0U8Z1_9BRYO</name>
<evidence type="ECO:0000313" key="2">
    <source>
        <dbReference type="EMBL" id="CAK9215547.1"/>
    </source>
</evidence>
<dbReference type="Proteomes" id="UP001497512">
    <property type="component" value="Chromosome 2"/>
</dbReference>